<evidence type="ECO:0000313" key="3">
    <source>
        <dbReference type="Proteomes" id="UP001066276"/>
    </source>
</evidence>
<dbReference type="AlphaFoldDB" id="A0AAV7U9K1"/>
<name>A0AAV7U9K1_PLEWA</name>
<protein>
    <submittedName>
        <fullName evidence="2">Uncharacterized protein</fullName>
    </submittedName>
</protein>
<keyword evidence="3" id="KW-1185">Reference proteome</keyword>
<reference evidence="2" key="1">
    <citation type="journal article" date="2022" name="bioRxiv">
        <title>Sequencing and chromosome-scale assembly of the giantPleurodeles waltlgenome.</title>
        <authorList>
            <person name="Brown T."/>
            <person name="Elewa A."/>
            <person name="Iarovenko S."/>
            <person name="Subramanian E."/>
            <person name="Araus A.J."/>
            <person name="Petzold A."/>
            <person name="Susuki M."/>
            <person name="Suzuki K.-i.T."/>
            <person name="Hayashi T."/>
            <person name="Toyoda A."/>
            <person name="Oliveira C."/>
            <person name="Osipova E."/>
            <person name="Leigh N.D."/>
            <person name="Simon A."/>
            <person name="Yun M.H."/>
        </authorList>
    </citation>
    <scope>NUCLEOTIDE SEQUENCE</scope>
    <source>
        <strain evidence="2">20211129_DDA</strain>
        <tissue evidence="2">Liver</tissue>
    </source>
</reference>
<evidence type="ECO:0000313" key="2">
    <source>
        <dbReference type="EMBL" id="KAJ1185752.1"/>
    </source>
</evidence>
<gene>
    <name evidence="2" type="ORF">NDU88_002539</name>
</gene>
<proteinExistence type="predicted"/>
<organism evidence="2 3">
    <name type="scientific">Pleurodeles waltl</name>
    <name type="common">Iberian ribbed newt</name>
    <dbReference type="NCBI Taxonomy" id="8319"/>
    <lineage>
        <taxon>Eukaryota</taxon>
        <taxon>Metazoa</taxon>
        <taxon>Chordata</taxon>
        <taxon>Craniata</taxon>
        <taxon>Vertebrata</taxon>
        <taxon>Euteleostomi</taxon>
        <taxon>Amphibia</taxon>
        <taxon>Batrachia</taxon>
        <taxon>Caudata</taxon>
        <taxon>Salamandroidea</taxon>
        <taxon>Salamandridae</taxon>
        <taxon>Pleurodelinae</taxon>
        <taxon>Pleurodeles</taxon>
    </lineage>
</organism>
<dbReference type="Proteomes" id="UP001066276">
    <property type="component" value="Chromosome 3_1"/>
</dbReference>
<comment type="caution">
    <text evidence="2">The sequence shown here is derived from an EMBL/GenBank/DDBJ whole genome shotgun (WGS) entry which is preliminary data.</text>
</comment>
<sequence length="169" mass="18136">MEAGTSLKSSKYVCGRPLPRRRPVTNTGSQHGASGASPHRRAPKSEWATCSGPHICLGMAAGAEHRAVLLPRRSLLRGGEVGIIRAALSGRPSRRKQVGQTRSYKRGSAVAAITLRMAQLTLSDCHWLWLHWSVRALLISLRWCCASSGGGVCTMGSHSSNIAQTVKGR</sequence>
<evidence type="ECO:0000256" key="1">
    <source>
        <dbReference type="SAM" id="MobiDB-lite"/>
    </source>
</evidence>
<feature type="region of interest" description="Disordered" evidence="1">
    <location>
        <begin position="1"/>
        <end position="46"/>
    </location>
</feature>
<dbReference type="EMBL" id="JANPWB010000005">
    <property type="protein sequence ID" value="KAJ1185752.1"/>
    <property type="molecule type" value="Genomic_DNA"/>
</dbReference>
<accession>A0AAV7U9K1</accession>